<keyword evidence="1" id="KW-0472">Membrane</keyword>
<dbReference type="Proteomes" id="UP001372338">
    <property type="component" value="Unassembled WGS sequence"/>
</dbReference>
<accession>A0AAN9ILN3</accession>
<gene>
    <name evidence="2" type="ORF">RIF29_09611</name>
</gene>
<dbReference type="AlphaFoldDB" id="A0AAN9ILN3"/>
<reference evidence="2 3" key="1">
    <citation type="submission" date="2024-01" db="EMBL/GenBank/DDBJ databases">
        <title>The genomes of 5 underutilized Papilionoideae crops provide insights into root nodulation and disease resistanc.</title>
        <authorList>
            <person name="Yuan L."/>
        </authorList>
    </citation>
    <scope>NUCLEOTIDE SEQUENCE [LARGE SCALE GENOMIC DNA]</scope>
    <source>
        <strain evidence="2">ZHUSHIDOU_FW_LH</strain>
        <tissue evidence="2">Leaf</tissue>
    </source>
</reference>
<sequence>MKGPCVICYGLIQMTDVAGVFLLVVLDTLLARNKRWLPFLAHLTIVTDVGTWLPYWRLTIARATHLSSLNLLQGEENPMSHVERLITSCNVPAECSGYHCCLYFCANFKVREHAASVLAGLMKGGDENLAKYFCDRAY</sequence>
<evidence type="ECO:0000313" key="2">
    <source>
        <dbReference type="EMBL" id="KAK7281531.1"/>
    </source>
</evidence>
<keyword evidence="1" id="KW-1133">Transmembrane helix</keyword>
<evidence type="ECO:0000256" key="1">
    <source>
        <dbReference type="SAM" id="Phobius"/>
    </source>
</evidence>
<comment type="caution">
    <text evidence="2">The sequence shown here is derived from an EMBL/GenBank/DDBJ whole genome shotgun (WGS) entry which is preliminary data.</text>
</comment>
<proteinExistence type="predicted"/>
<feature type="transmembrane region" description="Helical" evidence="1">
    <location>
        <begin position="36"/>
        <end position="56"/>
    </location>
</feature>
<keyword evidence="3" id="KW-1185">Reference proteome</keyword>
<keyword evidence="1" id="KW-0812">Transmembrane</keyword>
<feature type="transmembrane region" description="Helical" evidence="1">
    <location>
        <begin position="7"/>
        <end position="30"/>
    </location>
</feature>
<organism evidence="2 3">
    <name type="scientific">Crotalaria pallida</name>
    <name type="common">Smooth rattlebox</name>
    <name type="synonym">Crotalaria striata</name>
    <dbReference type="NCBI Taxonomy" id="3830"/>
    <lineage>
        <taxon>Eukaryota</taxon>
        <taxon>Viridiplantae</taxon>
        <taxon>Streptophyta</taxon>
        <taxon>Embryophyta</taxon>
        <taxon>Tracheophyta</taxon>
        <taxon>Spermatophyta</taxon>
        <taxon>Magnoliopsida</taxon>
        <taxon>eudicotyledons</taxon>
        <taxon>Gunneridae</taxon>
        <taxon>Pentapetalae</taxon>
        <taxon>rosids</taxon>
        <taxon>fabids</taxon>
        <taxon>Fabales</taxon>
        <taxon>Fabaceae</taxon>
        <taxon>Papilionoideae</taxon>
        <taxon>50 kb inversion clade</taxon>
        <taxon>genistoids sensu lato</taxon>
        <taxon>core genistoids</taxon>
        <taxon>Crotalarieae</taxon>
        <taxon>Crotalaria</taxon>
    </lineage>
</organism>
<dbReference type="EMBL" id="JAYWIO010000002">
    <property type="protein sequence ID" value="KAK7281531.1"/>
    <property type="molecule type" value="Genomic_DNA"/>
</dbReference>
<evidence type="ECO:0000313" key="3">
    <source>
        <dbReference type="Proteomes" id="UP001372338"/>
    </source>
</evidence>
<name>A0AAN9ILN3_CROPI</name>
<protein>
    <submittedName>
        <fullName evidence="2">Uncharacterized protein</fullName>
    </submittedName>
</protein>